<keyword evidence="7" id="KW-1185">Reference proteome</keyword>
<dbReference type="PROSITE" id="PS50977">
    <property type="entry name" value="HTH_TETR_2"/>
    <property type="match status" value="1"/>
</dbReference>
<dbReference type="PANTHER" id="PTHR30055:SF146">
    <property type="entry name" value="HTH-TYPE TRANSCRIPTIONAL DUAL REGULATOR CECR"/>
    <property type="match status" value="1"/>
</dbReference>
<evidence type="ECO:0000259" key="5">
    <source>
        <dbReference type="PROSITE" id="PS50977"/>
    </source>
</evidence>
<accession>A0ABV3TII5</accession>
<evidence type="ECO:0000313" key="6">
    <source>
        <dbReference type="EMBL" id="MEX1660920.1"/>
    </source>
</evidence>
<gene>
    <name evidence="6" type="ORF">AB4874_04545</name>
</gene>
<evidence type="ECO:0000256" key="3">
    <source>
        <dbReference type="ARBA" id="ARBA00023163"/>
    </source>
</evidence>
<evidence type="ECO:0000256" key="4">
    <source>
        <dbReference type="PROSITE-ProRule" id="PRU00335"/>
    </source>
</evidence>
<protein>
    <submittedName>
        <fullName evidence="6">TetR/AcrR family transcriptional regulator</fullName>
    </submittedName>
</protein>
<dbReference type="Proteomes" id="UP001557465">
    <property type="component" value="Unassembled WGS sequence"/>
</dbReference>
<evidence type="ECO:0000256" key="2">
    <source>
        <dbReference type="ARBA" id="ARBA00023125"/>
    </source>
</evidence>
<reference evidence="6 7" key="1">
    <citation type="journal article" date="2011" name="Int. J. Syst. Evol. Microbiol.">
        <title>Zhongshania antarctica gen. nov., sp. nov. and Zhongshania guokunii sp. nov., gammaproteobacteria respectively isolated from coastal attached (fast) ice and surface seawater of the Antarctic.</title>
        <authorList>
            <person name="Li H.J."/>
            <person name="Zhang X.Y."/>
            <person name="Chen C.X."/>
            <person name="Zhang Y.J."/>
            <person name="Gao Z.M."/>
            <person name="Yu Y."/>
            <person name="Chen X.L."/>
            <person name="Chen B."/>
            <person name="Zhang Y.Z."/>
        </authorList>
    </citation>
    <scope>NUCLEOTIDE SEQUENCE [LARGE SCALE GENOMIC DNA]</scope>
    <source>
        <strain evidence="6 7">15-R06ZXC-3</strain>
    </source>
</reference>
<dbReference type="Pfam" id="PF00440">
    <property type="entry name" value="TetR_N"/>
    <property type="match status" value="1"/>
</dbReference>
<comment type="caution">
    <text evidence="6">The sequence shown here is derived from an EMBL/GenBank/DDBJ whole genome shotgun (WGS) entry which is preliminary data.</text>
</comment>
<evidence type="ECO:0000256" key="1">
    <source>
        <dbReference type="ARBA" id="ARBA00023015"/>
    </source>
</evidence>
<keyword evidence="1" id="KW-0805">Transcription regulation</keyword>
<dbReference type="InterPro" id="IPR050109">
    <property type="entry name" value="HTH-type_TetR-like_transc_reg"/>
</dbReference>
<dbReference type="SUPFAM" id="SSF46689">
    <property type="entry name" value="Homeodomain-like"/>
    <property type="match status" value="1"/>
</dbReference>
<dbReference type="InterPro" id="IPR036271">
    <property type="entry name" value="Tet_transcr_reg_TetR-rel_C_sf"/>
</dbReference>
<dbReference type="InterPro" id="IPR011075">
    <property type="entry name" value="TetR_C"/>
</dbReference>
<dbReference type="SUPFAM" id="SSF48498">
    <property type="entry name" value="Tetracyclin repressor-like, C-terminal domain"/>
    <property type="match status" value="1"/>
</dbReference>
<evidence type="ECO:0000313" key="7">
    <source>
        <dbReference type="Proteomes" id="UP001557465"/>
    </source>
</evidence>
<dbReference type="InterPro" id="IPR001647">
    <property type="entry name" value="HTH_TetR"/>
</dbReference>
<dbReference type="PRINTS" id="PR00455">
    <property type="entry name" value="HTHTETR"/>
</dbReference>
<sequence>MTQNTPKEPKFRRRAEARPDEVLDAALSLFTEKGYARTTVDQVAKRAGFSKGTVYLYFASKEAILEGLVRRTVEPVAEAAFETMADFRGDPRPVLAQFLRAMAQALAVPKTRAVVMIVLQEAPVAPNIAALYRKSVLERALPAMISLLAQGVAGGHIRAIDPELTARSVIGPMIAHLLLSEVFAIRPEGGLQMDRLVENHLTLIFAGLEPPVGETP</sequence>
<keyword evidence="2 4" id="KW-0238">DNA-binding</keyword>
<dbReference type="InterPro" id="IPR009057">
    <property type="entry name" value="Homeodomain-like_sf"/>
</dbReference>
<name>A0ABV3TII5_9RHOB</name>
<dbReference type="Gene3D" id="1.10.357.10">
    <property type="entry name" value="Tetracycline Repressor, domain 2"/>
    <property type="match status" value="1"/>
</dbReference>
<dbReference type="EMBL" id="JBFRYC010000002">
    <property type="protein sequence ID" value="MEX1660920.1"/>
    <property type="molecule type" value="Genomic_DNA"/>
</dbReference>
<feature type="domain" description="HTH tetR-type" evidence="5">
    <location>
        <begin position="16"/>
        <end position="76"/>
    </location>
</feature>
<feature type="DNA-binding region" description="H-T-H motif" evidence="4">
    <location>
        <begin position="39"/>
        <end position="58"/>
    </location>
</feature>
<keyword evidence="3" id="KW-0804">Transcription</keyword>
<dbReference type="RefSeq" id="WP_368391105.1">
    <property type="nucleotide sequence ID" value="NZ_JBFRYC010000002.1"/>
</dbReference>
<proteinExistence type="predicted"/>
<organism evidence="6 7">
    <name type="scientific">Thioclava arctica</name>
    <dbReference type="NCBI Taxonomy" id="3238301"/>
    <lineage>
        <taxon>Bacteria</taxon>
        <taxon>Pseudomonadati</taxon>
        <taxon>Pseudomonadota</taxon>
        <taxon>Alphaproteobacteria</taxon>
        <taxon>Rhodobacterales</taxon>
        <taxon>Paracoccaceae</taxon>
        <taxon>Thioclava</taxon>
    </lineage>
</organism>
<dbReference type="Pfam" id="PF16859">
    <property type="entry name" value="TetR_C_11"/>
    <property type="match status" value="1"/>
</dbReference>
<dbReference type="PANTHER" id="PTHR30055">
    <property type="entry name" value="HTH-TYPE TRANSCRIPTIONAL REGULATOR RUTR"/>
    <property type="match status" value="1"/>
</dbReference>